<dbReference type="Pfam" id="PF17957">
    <property type="entry name" value="Big_7"/>
    <property type="match status" value="1"/>
</dbReference>
<dbReference type="Gene3D" id="2.80.10.50">
    <property type="match status" value="1"/>
</dbReference>
<dbReference type="Gene3D" id="2.60.40.10">
    <property type="entry name" value="Immunoglobulins"/>
    <property type="match status" value="1"/>
</dbReference>
<protein>
    <submittedName>
        <fullName evidence="5">Uncharacterized protein</fullName>
    </submittedName>
</protein>
<feature type="domain" description="Secretion system C-terminal sorting" evidence="3">
    <location>
        <begin position="731"/>
        <end position="803"/>
    </location>
</feature>
<evidence type="ECO:0000256" key="1">
    <source>
        <dbReference type="ARBA" id="ARBA00022729"/>
    </source>
</evidence>
<organism evidence="5 6">
    <name type="scientific">Polaribacter glomeratus</name>
    <dbReference type="NCBI Taxonomy" id="102"/>
    <lineage>
        <taxon>Bacteria</taxon>
        <taxon>Pseudomonadati</taxon>
        <taxon>Bacteroidota</taxon>
        <taxon>Flavobacteriia</taxon>
        <taxon>Flavobacteriales</taxon>
        <taxon>Flavobacteriaceae</taxon>
    </lineage>
</organism>
<dbReference type="InterPro" id="IPR026444">
    <property type="entry name" value="Secre_tail"/>
</dbReference>
<feature type="signal peptide" evidence="2">
    <location>
        <begin position="1"/>
        <end position="25"/>
    </location>
</feature>
<dbReference type="Pfam" id="PF18962">
    <property type="entry name" value="Por_Secre_tail"/>
    <property type="match status" value="1"/>
</dbReference>
<gene>
    <name evidence="5" type="ORF">BTO16_14830</name>
</gene>
<proteinExistence type="predicted"/>
<dbReference type="Pfam" id="PF15892">
    <property type="entry name" value="BNR_4"/>
    <property type="match status" value="1"/>
</dbReference>
<feature type="domain" description="Endo-acting ulvan lyase beta-trefoil" evidence="4">
    <location>
        <begin position="592"/>
        <end position="710"/>
    </location>
</feature>
<dbReference type="InterPro" id="IPR035992">
    <property type="entry name" value="Ricin_B-like_lectins"/>
</dbReference>
<reference evidence="5 6" key="1">
    <citation type="submission" date="2016-12" db="EMBL/GenBank/DDBJ databases">
        <title>Trade-off between light-utilization and light-protection in marine flavobacteria.</title>
        <authorList>
            <person name="Kumagai Y."/>
            <person name="Yoshizawa S."/>
            <person name="Kogure K."/>
            <person name="Iwasaki W."/>
        </authorList>
    </citation>
    <scope>NUCLEOTIDE SEQUENCE [LARGE SCALE GENOMIC DNA]</scope>
    <source>
        <strain evidence="5 6">ATCC 43844</strain>
    </source>
</reference>
<evidence type="ECO:0000259" key="4">
    <source>
        <dbReference type="Pfam" id="PF24208"/>
    </source>
</evidence>
<evidence type="ECO:0000313" key="5">
    <source>
        <dbReference type="EMBL" id="PQJ77120.1"/>
    </source>
</evidence>
<dbReference type="InterPro" id="IPR013783">
    <property type="entry name" value="Ig-like_fold"/>
</dbReference>
<comment type="caution">
    <text evidence="5">The sequence shown here is derived from an EMBL/GenBank/DDBJ whole genome shotgun (WGS) entry which is preliminary data.</text>
</comment>
<keyword evidence="6" id="KW-1185">Reference proteome</keyword>
<dbReference type="SUPFAM" id="SSF50370">
    <property type="entry name" value="Ricin B-like lectins"/>
    <property type="match status" value="1"/>
</dbReference>
<dbReference type="RefSeq" id="WP_147179819.1">
    <property type="nucleotide sequence ID" value="NZ_MSCM01000002.1"/>
</dbReference>
<dbReference type="NCBIfam" id="TIGR04183">
    <property type="entry name" value="Por_Secre_tail"/>
    <property type="match status" value="1"/>
</dbReference>
<sequence>MIKKHQSNLLLLIFLVTTISFNAQATLESEVKITDFGLHFNGSKVGASATNNGNSAPYNYFFGRNISAHGDCVKTYGKYVFLTWYKGDKTDRHVMLSRLNKETGVIVDIEFPHRHTGYQNKWWIGESHNTIAVAISPLDGTIHLLYDMHAYSNTLPSDGSLSNDYFRYSYSLKEVASLPDNEFTLDKFVQNTTGGYKHLSLNGGEDYNNFAALTYPQFFLNDSGDLFMYMRAGGNNNGAYKFSKYNASTSSWSSFAQFNILNAKNNGGDVNWGLYGNMKYVNGKIRVGFQRRANLTDKYLYQNGVYYAYSDNQDGLDQWKNHKGESFNLPLVDADITKVMEPGDYVETTQTDKISIVNGFDWTVTDQGDVHMISRVRDLQFGVVKYLHTYKPAGAADFITSEDFTGAESIYTSGNDIYVVGLEGGRVFVDKSAGGTNNFTRVYEATSGKTFDHGVVYIADDKIYYYLMENKTGSAQPLYLQIIDLGIVKDAFRITLNSPLDNNTYKTDEEIRLFANATDENGSITKVEFLIDNVLFGEATVAPYILNWTPDKAGTYTVQAIAHNNNNETVASTIVSVNVALKDYTDLTGAIYRFKNAVTGKYLDSEGADVIASDSSEGIDKEWEIVKAGDYYNIESKTDRGILRAAASPEGEIINTIFTAPREDSDKQWTVIYESDGTYRFKTKTGDRFLVHQTNDLIEWTTTQDERTKWIAESTTLSTKNVVINPIGIKVYPNPTKDSFTIDISEIGKANVTIYNLLGKTIYKKTTASKRIQIVNNGSFKAGIYIIKVIGENQKSYNNKLVIK</sequence>
<keyword evidence="1 2" id="KW-0732">Signal</keyword>
<dbReference type="OrthoDB" id="9800925at2"/>
<dbReference type="AlphaFoldDB" id="A0A2S7WHP0"/>
<evidence type="ECO:0000259" key="3">
    <source>
        <dbReference type="Pfam" id="PF18962"/>
    </source>
</evidence>
<feature type="chain" id="PRO_5015449483" evidence="2">
    <location>
        <begin position="26"/>
        <end position="804"/>
    </location>
</feature>
<name>A0A2S7WHP0_9FLAO</name>
<dbReference type="EMBL" id="MSCM01000002">
    <property type="protein sequence ID" value="PQJ77120.1"/>
    <property type="molecule type" value="Genomic_DNA"/>
</dbReference>
<evidence type="ECO:0000256" key="2">
    <source>
        <dbReference type="SAM" id="SignalP"/>
    </source>
</evidence>
<evidence type="ECO:0000313" key="6">
    <source>
        <dbReference type="Proteomes" id="UP000239068"/>
    </source>
</evidence>
<dbReference type="Pfam" id="PF24208">
    <property type="entry name" value="Beta-tre_PLH30"/>
    <property type="match status" value="1"/>
</dbReference>
<accession>A0A2S7WHP0</accession>
<dbReference type="InterPro" id="IPR057036">
    <property type="entry name" value="Beta-tre_PLH30"/>
</dbReference>
<dbReference type="Proteomes" id="UP000239068">
    <property type="component" value="Unassembled WGS sequence"/>
</dbReference>